<dbReference type="Gene3D" id="3.40.50.2300">
    <property type="match status" value="2"/>
</dbReference>
<evidence type="ECO:0000256" key="15">
    <source>
        <dbReference type="SAM" id="SignalP"/>
    </source>
</evidence>
<keyword evidence="9" id="KW-0675">Receptor</keyword>
<keyword evidence="1" id="KW-0813">Transport</keyword>
<feature type="domain" description="Ionotropic glutamate receptor L-glutamate and glycine-binding" evidence="17">
    <location>
        <begin position="463"/>
        <end position="526"/>
    </location>
</feature>
<reference evidence="18 19" key="1">
    <citation type="submission" date="2018-10" db="EMBL/GenBank/DDBJ databases">
        <authorList>
            <consortium name="Pathogen Informatics"/>
        </authorList>
    </citation>
    <scope>NUCLEOTIDE SEQUENCE [LARGE SCALE GENOMIC DNA]</scope>
</reference>
<gene>
    <name evidence="18" type="ORF">MCOS_LOCUS8671</name>
</gene>
<dbReference type="Pfam" id="PF01094">
    <property type="entry name" value="ANF_receptor"/>
    <property type="match status" value="1"/>
</dbReference>
<keyword evidence="2" id="KW-1003">Cell membrane</keyword>
<keyword evidence="5" id="KW-1133">Transmembrane helix</keyword>
<dbReference type="OrthoDB" id="5984008at2759"/>
<accession>A0A0R3ULU2</accession>
<dbReference type="SMART" id="SM00918">
    <property type="entry name" value="Lig_chan-Glu_bd"/>
    <property type="match status" value="1"/>
</dbReference>
<dbReference type="InterPro" id="IPR001828">
    <property type="entry name" value="ANF_lig-bd_rcpt"/>
</dbReference>
<evidence type="ECO:0000256" key="4">
    <source>
        <dbReference type="ARBA" id="ARBA00022729"/>
    </source>
</evidence>
<dbReference type="SUPFAM" id="SSF53822">
    <property type="entry name" value="Periplasmic binding protein-like I"/>
    <property type="match status" value="1"/>
</dbReference>
<evidence type="ECO:0000259" key="16">
    <source>
        <dbReference type="SMART" id="SM00079"/>
    </source>
</evidence>
<keyword evidence="7" id="KW-0406">Ion transport</keyword>
<evidence type="ECO:0000259" key="17">
    <source>
        <dbReference type="SMART" id="SM00918"/>
    </source>
</evidence>
<dbReference type="GO" id="GO:0045211">
    <property type="term" value="C:postsynaptic membrane"/>
    <property type="evidence" value="ECO:0007669"/>
    <property type="project" value="UniProtKB-SubCell"/>
</dbReference>
<evidence type="ECO:0000256" key="1">
    <source>
        <dbReference type="ARBA" id="ARBA00022448"/>
    </source>
</evidence>
<dbReference type="InterPro" id="IPR019594">
    <property type="entry name" value="Glu/Gly-bd"/>
</dbReference>
<keyword evidence="6" id="KW-0770">Synapse</keyword>
<evidence type="ECO:0000256" key="10">
    <source>
        <dbReference type="ARBA" id="ARBA00023180"/>
    </source>
</evidence>
<evidence type="ECO:0000256" key="3">
    <source>
        <dbReference type="ARBA" id="ARBA00022692"/>
    </source>
</evidence>
<evidence type="ECO:0000256" key="6">
    <source>
        <dbReference type="ARBA" id="ARBA00023018"/>
    </source>
</evidence>
<comment type="subcellular location">
    <subcellularLocation>
        <location evidence="14">Postsynaptic cell membrane</location>
        <topology evidence="14">Multi-pass membrane protein</topology>
    </subcellularLocation>
</comment>
<evidence type="ECO:0000256" key="14">
    <source>
        <dbReference type="ARBA" id="ARBA00034104"/>
    </source>
</evidence>
<evidence type="ECO:0008006" key="20">
    <source>
        <dbReference type="Google" id="ProtNLM"/>
    </source>
</evidence>
<feature type="chain" id="PRO_5030017561" description="Ionotropic glutamate receptor L-glutamate and glycine-binding domain-containing protein" evidence="15">
    <location>
        <begin position="25"/>
        <end position="794"/>
    </location>
</feature>
<dbReference type="SUPFAM" id="SSF53850">
    <property type="entry name" value="Periplasmic binding protein-like II"/>
    <property type="match status" value="1"/>
</dbReference>
<feature type="signal peptide" evidence="15">
    <location>
        <begin position="1"/>
        <end position="24"/>
    </location>
</feature>
<dbReference type="EMBL" id="UXSR01005552">
    <property type="protein sequence ID" value="VDD82668.1"/>
    <property type="molecule type" value="Genomic_DNA"/>
</dbReference>
<keyword evidence="3" id="KW-0812">Transmembrane</keyword>
<organism evidence="18 19">
    <name type="scientific">Mesocestoides corti</name>
    <name type="common">Flatworm</name>
    <dbReference type="NCBI Taxonomy" id="53468"/>
    <lineage>
        <taxon>Eukaryota</taxon>
        <taxon>Metazoa</taxon>
        <taxon>Spiralia</taxon>
        <taxon>Lophotrochozoa</taxon>
        <taxon>Platyhelminthes</taxon>
        <taxon>Cestoda</taxon>
        <taxon>Eucestoda</taxon>
        <taxon>Cyclophyllidea</taxon>
        <taxon>Mesocestoididae</taxon>
        <taxon>Mesocestoides</taxon>
    </lineage>
</organism>
<protein>
    <recommendedName>
        <fullName evidence="20">Ionotropic glutamate receptor L-glutamate and glycine-binding domain-containing protein</fullName>
    </recommendedName>
</protein>
<keyword evidence="10" id="KW-0325">Glycoprotein</keyword>
<name>A0A0R3ULU2_MESCO</name>
<dbReference type="InterPro" id="IPR028082">
    <property type="entry name" value="Peripla_BP_I"/>
</dbReference>
<keyword evidence="4 15" id="KW-0732">Signal</keyword>
<keyword evidence="8" id="KW-0472">Membrane</keyword>
<keyword evidence="11" id="KW-0628">Postsynaptic cell membrane</keyword>
<evidence type="ECO:0000256" key="2">
    <source>
        <dbReference type="ARBA" id="ARBA00022475"/>
    </source>
</evidence>
<dbReference type="InterPro" id="IPR001320">
    <property type="entry name" value="Iontro_rcpt_C"/>
</dbReference>
<dbReference type="Proteomes" id="UP000267029">
    <property type="component" value="Unassembled WGS sequence"/>
</dbReference>
<dbReference type="InterPro" id="IPR015683">
    <property type="entry name" value="Ionotropic_Glu_rcpt"/>
</dbReference>
<feature type="domain" description="Ionotropic glutamate receptor C-terminal" evidence="16">
    <location>
        <begin position="453"/>
        <end position="793"/>
    </location>
</feature>
<dbReference type="FunFam" id="3.40.190.10:FF:000060">
    <property type="entry name" value="Glutamate receptor ionotropic, kainate 1"/>
    <property type="match status" value="1"/>
</dbReference>
<evidence type="ECO:0000256" key="12">
    <source>
        <dbReference type="ARBA" id="ARBA00023286"/>
    </source>
</evidence>
<dbReference type="Gene3D" id="3.40.190.10">
    <property type="entry name" value="Periplasmic binding protein-like II"/>
    <property type="match status" value="2"/>
</dbReference>
<dbReference type="FunFam" id="1.10.287.70:FF:000105">
    <property type="entry name" value="Eye-enriched kainate receptor, isoform A"/>
    <property type="match status" value="1"/>
</dbReference>
<sequence>MRVVGNLRLLGLCLCLAATPCTLSADDQTRSKRQITKPQYLVGAVFQMNERNSSEYRTFRSYPTSSSLMWHSFLLKEKVVHVKDVHDSFQMASATDGVIAIFAPVYPETLTIVKSMTAQHDVLVFTTTDVHHIGTSAAEVAGSVNIVKLRPLTAPAMIDFMIHSEWEDVLYLYESDEAKYRLRWVLEKAIKRAPRFTVDFRKITWKPEPGTGDEYGLRQHVHPRTNAFQRKSILIDLSSRENTRELVAAIGSIMPERADLHFLIVGGDINYINGSSLKFGGINMTALSDINFDSAAVKTYTLELNPRARESTLANTNLSYESALLIDGLKSLVQALQLLNEDDYAGRLEAPEFYGNAGISRSGSLPCQPNSAPAFSAPMILNKLRKVISFGGLTGNMRIDKNGFRSHFTLDLWGVKMKQSFSKLGEWNSNAGIVMESPMDKTNSSVKVDLNRVRIVSSILLSPFMMEKKDANGKAIKGEYEGFCVDLVKKLSEMIKFKYRMKAVSDGQFGSFVNGSWDGMVGELLRKEADIVVAPLTITSDRERVVDFTTPFMEFGLSVMYQKIDRPHPDPLSFMEPLSTEIWMCISFAYLGVSVVLFLVSRLSPAEWGAPLTQLKTISDPGSDGDDALVVEDNKAGVHGHMDNVFSIFNSFWFALSTSLSGRIVGGAWWFFTLIIVSSYTANLAAYLTVERMTNPIKSYEDLARQSKVKYGIIKSGSTRNFFEKSNIKIFQRMWKFMESNPDVLAPTVKAGVERVINSNKDYAFILESTMNEYFNQRRPCTTVKVSKLLSLFC</sequence>
<evidence type="ECO:0000313" key="18">
    <source>
        <dbReference type="EMBL" id="VDD82668.1"/>
    </source>
</evidence>
<dbReference type="GO" id="GO:0015276">
    <property type="term" value="F:ligand-gated monoatomic ion channel activity"/>
    <property type="evidence" value="ECO:0007669"/>
    <property type="project" value="InterPro"/>
</dbReference>
<evidence type="ECO:0000256" key="5">
    <source>
        <dbReference type="ARBA" id="ARBA00022989"/>
    </source>
</evidence>
<dbReference type="AlphaFoldDB" id="A0A0R3ULU2"/>
<evidence type="ECO:0000256" key="9">
    <source>
        <dbReference type="ARBA" id="ARBA00023170"/>
    </source>
</evidence>
<keyword evidence="19" id="KW-1185">Reference proteome</keyword>
<dbReference type="SMART" id="SM00079">
    <property type="entry name" value="PBPe"/>
    <property type="match status" value="1"/>
</dbReference>
<dbReference type="PANTHER" id="PTHR18966">
    <property type="entry name" value="IONOTROPIC GLUTAMATE RECEPTOR"/>
    <property type="match status" value="1"/>
</dbReference>
<evidence type="ECO:0000313" key="19">
    <source>
        <dbReference type="Proteomes" id="UP000267029"/>
    </source>
</evidence>
<evidence type="ECO:0000256" key="7">
    <source>
        <dbReference type="ARBA" id="ARBA00023065"/>
    </source>
</evidence>
<keyword evidence="12" id="KW-1071">Ligand-gated ion channel</keyword>
<dbReference type="FunFam" id="3.40.190.10:FF:000024">
    <property type="entry name" value="Glutamate receptor, ionotropic, delta 1"/>
    <property type="match status" value="1"/>
</dbReference>
<evidence type="ECO:0000256" key="13">
    <source>
        <dbReference type="ARBA" id="ARBA00023303"/>
    </source>
</evidence>
<dbReference type="Pfam" id="PF10613">
    <property type="entry name" value="Lig_chan-Glu_bd"/>
    <property type="match status" value="1"/>
</dbReference>
<dbReference type="STRING" id="53468.A0A0R3ULU2"/>
<dbReference type="Pfam" id="PF00060">
    <property type="entry name" value="Lig_chan"/>
    <property type="match status" value="1"/>
</dbReference>
<proteinExistence type="predicted"/>
<keyword evidence="13" id="KW-0407">Ion channel</keyword>
<evidence type="ECO:0000256" key="8">
    <source>
        <dbReference type="ARBA" id="ARBA00023136"/>
    </source>
</evidence>
<evidence type="ECO:0000256" key="11">
    <source>
        <dbReference type="ARBA" id="ARBA00023257"/>
    </source>
</evidence>